<comment type="subunit">
    <text evidence="6">Homodimer; the beta-strands of each monomer intercalate to form a hydrophobic core, while the alpha-helices form wings that extend away from the core.</text>
</comment>
<name>A0A9Q8Q347_9GAMM</name>
<dbReference type="PANTHER" id="PTHR34984:SF1">
    <property type="entry name" value="CARBON STORAGE REGULATOR"/>
    <property type="match status" value="1"/>
</dbReference>
<evidence type="ECO:0000256" key="3">
    <source>
        <dbReference type="ARBA" id="ARBA00022845"/>
    </source>
</evidence>
<dbReference type="Gene3D" id="2.60.40.4380">
    <property type="entry name" value="Translational regulator CsrA"/>
    <property type="match status" value="1"/>
</dbReference>
<dbReference type="GO" id="GO:0048027">
    <property type="term" value="F:mRNA 5'-UTR binding"/>
    <property type="evidence" value="ECO:0007669"/>
    <property type="project" value="UniProtKB-UniRule"/>
</dbReference>
<keyword evidence="2 6" id="KW-0678">Repressor</keyword>
<dbReference type="GeneID" id="79716786"/>
<evidence type="ECO:0000256" key="4">
    <source>
        <dbReference type="ARBA" id="ARBA00022884"/>
    </source>
</evidence>
<dbReference type="NCBIfam" id="TIGR00202">
    <property type="entry name" value="csrA"/>
    <property type="match status" value="1"/>
</dbReference>
<comment type="similarity">
    <text evidence="6">Belongs to the CsrA/RsmA family.</text>
</comment>
<evidence type="ECO:0000256" key="2">
    <source>
        <dbReference type="ARBA" id="ARBA00022491"/>
    </source>
</evidence>
<dbReference type="AlphaFoldDB" id="A0A9Q8Q347"/>
<gene>
    <name evidence="6 7" type="primary">csrA</name>
    <name evidence="7" type="ORF">MNY72_05950</name>
</gene>
<keyword evidence="1 6" id="KW-0963">Cytoplasm</keyword>
<dbReference type="RefSeq" id="WP_047255659.1">
    <property type="nucleotide sequence ID" value="NZ_CAWMFK010000002.1"/>
</dbReference>
<dbReference type="GO" id="GO:0005829">
    <property type="term" value="C:cytosol"/>
    <property type="evidence" value="ECO:0007669"/>
    <property type="project" value="TreeGrafter"/>
</dbReference>
<dbReference type="HAMAP" id="MF_00167">
    <property type="entry name" value="CsrA"/>
    <property type="match status" value="1"/>
</dbReference>
<sequence>MLVLTRRASEVLIIGDDIKITILSIKGNQVRIGVDAPKNIPVHREEIYQRIQAENIDAAN</sequence>
<protein>
    <recommendedName>
        <fullName evidence="6">Translational regulator CsrA</fullName>
    </recommendedName>
    <alternativeName>
        <fullName evidence="6">Carbon storage regulator</fullName>
    </alternativeName>
</protein>
<keyword evidence="4 6" id="KW-0694">RNA-binding</keyword>
<dbReference type="FunFam" id="2.60.40.4380:FF:000002">
    <property type="entry name" value="Translational regulator CsrA"/>
    <property type="match status" value="1"/>
</dbReference>
<dbReference type="InterPro" id="IPR036107">
    <property type="entry name" value="CsrA_sf"/>
</dbReference>
<dbReference type="EMBL" id="CP093245">
    <property type="protein sequence ID" value="UNH32258.1"/>
    <property type="molecule type" value="Genomic_DNA"/>
</dbReference>
<reference evidence="7" key="1">
    <citation type="submission" date="2022-03" db="EMBL/GenBank/DDBJ databases">
        <title>ESBL-producing Moellerella wisconsensis and Escherichia marmotae isolated from wild game meat.</title>
        <authorList>
            <person name="Biggel M."/>
        </authorList>
    </citation>
    <scope>NUCLEOTIDE SEQUENCE</scope>
    <source>
        <strain evidence="7">W51</strain>
    </source>
</reference>
<dbReference type="GO" id="GO:0045947">
    <property type="term" value="P:negative regulation of translational initiation"/>
    <property type="evidence" value="ECO:0007669"/>
    <property type="project" value="UniProtKB-UniRule"/>
</dbReference>
<dbReference type="GO" id="GO:0006109">
    <property type="term" value="P:regulation of carbohydrate metabolic process"/>
    <property type="evidence" value="ECO:0007669"/>
    <property type="project" value="UniProtKB-UniRule"/>
</dbReference>
<evidence type="ECO:0000313" key="7">
    <source>
        <dbReference type="EMBL" id="UNH32258.1"/>
    </source>
</evidence>
<dbReference type="Proteomes" id="UP000829116">
    <property type="component" value="Chromosome"/>
</dbReference>
<evidence type="ECO:0000256" key="1">
    <source>
        <dbReference type="ARBA" id="ARBA00022490"/>
    </source>
</evidence>
<comment type="function">
    <text evidence="6">A key translational regulator that binds mRNA to regulate translation initiation and/or mRNA stability. Mediates global changes in gene expression, shifting from rapid growth to stress survival by linking envelope stress, the stringent response and the catabolite repression systems. Usually binds in the 5'-UTR; binding at or near the Shine-Dalgarno sequence prevents ribosome-binding, repressing translation, binding elsewhere in the 5'-UTR can activate translation and/or stabilize the mRNA. Its function is antagonized by small RNA(s).</text>
</comment>
<dbReference type="InterPro" id="IPR003751">
    <property type="entry name" value="CsrA"/>
</dbReference>
<dbReference type="NCBIfam" id="NF002469">
    <property type="entry name" value="PRK01712.1"/>
    <property type="match status" value="1"/>
</dbReference>
<proteinExistence type="inferred from homology"/>
<evidence type="ECO:0000313" key="8">
    <source>
        <dbReference type="Proteomes" id="UP000829116"/>
    </source>
</evidence>
<organism evidence="7 8">
    <name type="scientific">Moellerella wisconsensis</name>
    <dbReference type="NCBI Taxonomy" id="158849"/>
    <lineage>
        <taxon>Bacteria</taxon>
        <taxon>Pseudomonadati</taxon>
        <taxon>Pseudomonadota</taxon>
        <taxon>Gammaproteobacteria</taxon>
        <taxon>Enterobacterales</taxon>
        <taxon>Morganellaceae</taxon>
        <taxon>Moellerella</taxon>
    </lineage>
</organism>
<accession>A0A9Q8Q347</accession>
<dbReference type="GO" id="GO:0045948">
    <property type="term" value="P:positive regulation of translational initiation"/>
    <property type="evidence" value="ECO:0007669"/>
    <property type="project" value="UniProtKB-UniRule"/>
</dbReference>
<dbReference type="PANTHER" id="PTHR34984">
    <property type="entry name" value="CARBON STORAGE REGULATOR"/>
    <property type="match status" value="1"/>
</dbReference>
<evidence type="ECO:0000256" key="5">
    <source>
        <dbReference type="ARBA" id="ARBA00023159"/>
    </source>
</evidence>
<dbReference type="Pfam" id="PF02599">
    <property type="entry name" value="CsrA"/>
    <property type="match status" value="1"/>
</dbReference>
<comment type="subcellular location">
    <subcellularLocation>
        <location evidence="6">Cytoplasm</location>
    </subcellularLocation>
</comment>
<dbReference type="GO" id="GO:0006402">
    <property type="term" value="P:mRNA catabolic process"/>
    <property type="evidence" value="ECO:0007669"/>
    <property type="project" value="InterPro"/>
</dbReference>
<keyword evidence="5 6" id="KW-0010">Activator</keyword>
<evidence type="ECO:0000256" key="6">
    <source>
        <dbReference type="HAMAP-Rule" id="MF_00167"/>
    </source>
</evidence>
<dbReference type="SUPFAM" id="SSF117130">
    <property type="entry name" value="CsrA-like"/>
    <property type="match status" value="1"/>
</dbReference>
<keyword evidence="3 6" id="KW-0810">Translation regulation</keyword>